<evidence type="ECO:0000259" key="1">
    <source>
        <dbReference type="SMART" id="SM01367"/>
    </source>
</evidence>
<dbReference type="EMBL" id="SPHZ02000009">
    <property type="protein sequence ID" value="KAF0900165.1"/>
    <property type="molecule type" value="Genomic_DNA"/>
</dbReference>
<reference evidence="2 3" key="1">
    <citation type="submission" date="2019-11" db="EMBL/GenBank/DDBJ databases">
        <title>Whole genome sequence of Oryza granulata.</title>
        <authorList>
            <person name="Li W."/>
        </authorList>
    </citation>
    <scope>NUCLEOTIDE SEQUENCE [LARGE SCALE GENOMIC DNA]</scope>
    <source>
        <strain evidence="3">cv. Menghai</strain>
        <tissue evidence="2">Leaf</tissue>
    </source>
</reference>
<dbReference type="GO" id="GO:2000134">
    <property type="term" value="P:negative regulation of G1/S transition of mitotic cell cycle"/>
    <property type="evidence" value="ECO:0007669"/>
    <property type="project" value="TreeGrafter"/>
</dbReference>
<dbReference type="GO" id="GO:0006357">
    <property type="term" value="P:regulation of transcription by RNA polymerase II"/>
    <property type="evidence" value="ECO:0007669"/>
    <property type="project" value="InterPro"/>
</dbReference>
<keyword evidence="3" id="KW-1185">Reference proteome</keyword>
<dbReference type="SMART" id="SM01367">
    <property type="entry name" value="DUF3452"/>
    <property type="match status" value="1"/>
</dbReference>
<dbReference type="InterPro" id="IPR024599">
    <property type="entry name" value="RB_N"/>
</dbReference>
<organism evidence="2 3">
    <name type="scientific">Oryza meyeriana var. granulata</name>
    <dbReference type="NCBI Taxonomy" id="110450"/>
    <lineage>
        <taxon>Eukaryota</taxon>
        <taxon>Viridiplantae</taxon>
        <taxon>Streptophyta</taxon>
        <taxon>Embryophyta</taxon>
        <taxon>Tracheophyta</taxon>
        <taxon>Spermatophyta</taxon>
        <taxon>Magnoliopsida</taxon>
        <taxon>Liliopsida</taxon>
        <taxon>Poales</taxon>
        <taxon>Poaceae</taxon>
        <taxon>BOP clade</taxon>
        <taxon>Oryzoideae</taxon>
        <taxon>Oryzeae</taxon>
        <taxon>Oryzinae</taxon>
        <taxon>Oryza</taxon>
        <taxon>Oryza meyeriana</taxon>
    </lineage>
</organism>
<dbReference type="GO" id="GO:0000785">
    <property type="term" value="C:chromatin"/>
    <property type="evidence" value="ECO:0007669"/>
    <property type="project" value="TreeGrafter"/>
</dbReference>
<name>A0A6G1CHP7_9ORYZ</name>
<dbReference type="OrthoDB" id="1597159at2759"/>
<feature type="domain" description="Retinoblastoma-associated protein N-terminal" evidence="1">
    <location>
        <begin position="63"/>
        <end position="144"/>
    </location>
</feature>
<dbReference type="Proteomes" id="UP000479710">
    <property type="component" value="Unassembled WGS sequence"/>
</dbReference>
<dbReference type="AlphaFoldDB" id="A0A6G1CHP7"/>
<dbReference type="PANTHER" id="PTHR13742:SF17">
    <property type="entry name" value="RE32990P-RELATED"/>
    <property type="match status" value="1"/>
</dbReference>
<evidence type="ECO:0000313" key="2">
    <source>
        <dbReference type="EMBL" id="KAF0900165.1"/>
    </source>
</evidence>
<dbReference type="PANTHER" id="PTHR13742">
    <property type="entry name" value="RETINOBLASTOMA-ASSOCIATED PROTEIN RB -RELATED"/>
    <property type="match status" value="1"/>
</dbReference>
<dbReference type="Pfam" id="PF11934">
    <property type="entry name" value="DUF3452"/>
    <property type="match status" value="1"/>
</dbReference>
<dbReference type="GO" id="GO:0030154">
    <property type="term" value="P:cell differentiation"/>
    <property type="evidence" value="ECO:0007669"/>
    <property type="project" value="TreeGrafter"/>
</dbReference>
<gene>
    <name evidence="2" type="ORF">E2562_027534</name>
</gene>
<dbReference type="GO" id="GO:0000977">
    <property type="term" value="F:RNA polymerase II transcription regulatory region sequence-specific DNA binding"/>
    <property type="evidence" value="ECO:0007669"/>
    <property type="project" value="TreeGrafter"/>
</dbReference>
<sequence length="144" mass="16533">MRDPVLRPRGRASSGWTRASRGRLFQLFKESRSILLSSMSSLGSGSPEVIERFWPAFVLYCVSRLGKTGRGKEDGGITLCQILRAFRLNIVDFFKEMPQFCIKLKELQANVVHSSLLSRYYKRAYQELFVLNDAKPALRSQIRE</sequence>
<accession>A0A6G1CHP7</accession>
<evidence type="ECO:0000313" key="3">
    <source>
        <dbReference type="Proteomes" id="UP000479710"/>
    </source>
</evidence>
<dbReference type="InterPro" id="IPR028309">
    <property type="entry name" value="RB_fam"/>
</dbReference>
<proteinExistence type="predicted"/>
<protein>
    <recommendedName>
        <fullName evidence="1">Retinoblastoma-associated protein N-terminal domain-containing protein</fullName>
    </recommendedName>
</protein>
<comment type="caution">
    <text evidence="2">The sequence shown here is derived from an EMBL/GenBank/DDBJ whole genome shotgun (WGS) entry which is preliminary data.</text>
</comment>
<dbReference type="GO" id="GO:0005667">
    <property type="term" value="C:transcription regulator complex"/>
    <property type="evidence" value="ECO:0007669"/>
    <property type="project" value="TreeGrafter"/>
</dbReference>